<dbReference type="GO" id="GO:0008270">
    <property type="term" value="F:zinc ion binding"/>
    <property type="evidence" value="ECO:0007669"/>
    <property type="project" value="InterPro"/>
</dbReference>
<dbReference type="EC" id="3.1.-.-" evidence="10"/>
<dbReference type="GO" id="GO:0004521">
    <property type="term" value="F:RNA endonuclease activity"/>
    <property type="evidence" value="ECO:0007669"/>
    <property type="project" value="UniProtKB-UniRule"/>
</dbReference>
<dbReference type="AlphaFoldDB" id="A0A1M6D6P7"/>
<dbReference type="InterPro" id="IPR042173">
    <property type="entry name" value="RNase_J_2"/>
</dbReference>
<dbReference type="GO" id="GO:0004534">
    <property type="term" value="F:5'-3' RNA exonuclease activity"/>
    <property type="evidence" value="ECO:0007669"/>
    <property type="project" value="UniProtKB-UniRule"/>
</dbReference>
<evidence type="ECO:0000256" key="13">
    <source>
        <dbReference type="PIRSR" id="PIRSR004803-3"/>
    </source>
</evidence>
<feature type="active site" description="Proton donor" evidence="11">
    <location>
        <position position="195"/>
    </location>
</feature>
<feature type="binding site" evidence="13">
    <location>
        <position position="163"/>
    </location>
    <ligand>
        <name>Zn(2+)</name>
        <dbReference type="ChEBI" id="CHEBI:29105"/>
        <label>1</label>
        <note>catalytic</note>
    </ligand>
</feature>
<comment type="cofactor">
    <cofactor evidence="13">
        <name>Ca(2+)</name>
        <dbReference type="ChEBI" id="CHEBI:29108"/>
    </cofactor>
    <text evidence="13">Binds 1 Ca(2+) cation per subunit. Seen in 1 crystal structure, it is not clear if it is physiologically important.</text>
</comment>
<dbReference type="STRING" id="1121476.SAMN02745751_00799"/>
<keyword evidence="9 10" id="KW-0694">RNA-binding</keyword>
<dbReference type="EMBL" id="FQZL01000006">
    <property type="protein sequence ID" value="SHI68824.1"/>
    <property type="molecule type" value="Genomic_DNA"/>
</dbReference>
<dbReference type="NCBIfam" id="TIGR00649">
    <property type="entry name" value="MG423"/>
    <property type="match status" value="1"/>
</dbReference>
<feature type="binding site" evidence="13">
    <location>
        <position position="76"/>
    </location>
    <ligand>
        <name>Zn(2+)</name>
        <dbReference type="ChEBI" id="CHEBI:29105"/>
        <label>1</label>
        <note>catalytic</note>
    </ligand>
</feature>
<accession>A0A1M6D6P7</accession>
<evidence type="ECO:0000256" key="2">
    <source>
        <dbReference type="ARBA" id="ARBA00022490"/>
    </source>
</evidence>
<feature type="binding site" evidence="10 12">
    <location>
        <begin position="364"/>
        <end position="368"/>
    </location>
    <ligand>
        <name>substrate</name>
    </ligand>
</feature>
<dbReference type="GO" id="GO:0003723">
    <property type="term" value="F:RNA binding"/>
    <property type="evidence" value="ECO:0007669"/>
    <property type="project" value="UniProtKB-UniRule"/>
</dbReference>
<dbReference type="InterPro" id="IPR041636">
    <property type="entry name" value="RNase_J_C"/>
</dbReference>
<dbReference type="Pfam" id="PF17770">
    <property type="entry name" value="RNase_J_C"/>
    <property type="match status" value="1"/>
</dbReference>
<evidence type="ECO:0000256" key="5">
    <source>
        <dbReference type="ARBA" id="ARBA00022759"/>
    </source>
</evidence>
<organism evidence="15 16">
    <name type="scientific">Dethiosulfatibacter aminovorans DSM 17477</name>
    <dbReference type="NCBI Taxonomy" id="1121476"/>
    <lineage>
        <taxon>Bacteria</taxon>
        <taxon>Bacillati</taxon>
        <taxon>Bacillota</taxon>
        <taxon>Tissierellia</taxon>
        <taxon>Dethiosulfatibacter</taxon>
    </lineage>
</organism>
<dbReference type="PROSITE" id="PS01292">
    <property type="entry name" value="UPF0036"/>
    <property type="match status" value="1"/>
</dbReference>
<dbReference type="InterPro" id="IPR011108">
    <property type="entry name" value="RMMBL"/>
</dbReference>
<feature type="binding site" evidence="13">
    <location>
        <position position="443"/>
    </location>
    <ligand>
        <name>Ca(2+)</name>
        <dbReference type="ChEBI" id="CHEBI:29108"/>
    </ligand>
</feature>
<sequence length="558" mass="62051">MQKGNDRKLKLVPLGGMGEIGKNITVLEYGNDIMIVDCGMGFPEDEMLGIDIVIPDISYLIKNKDKIRGVVITHGHEDHIGSIPYLLKKLEVPIYGTKLTIGLIEKKLIEHRLDNKCLHVVNHDDKIKLGCFQAHFIRSNHSIPDASCIAITTPVGVVFHTGDFKVDLTPVKGEPIDLHTIAEYGKKGVLLALSESTNIESPGYSLSEGSLSNNFIELFKKAKKRIVVATFASNVHRVQQIIDAAKIFKRKIVISGRSMVNVIDVATNLGYLDLNPDMIVNVNDINKYKDKELVIISTGSQGEEMAALSRMAADEHRKIELRQGDTVIISASPIPGNEKSISQVINLLYEKNIEVIYDKLYDIHVSGHAKQEEHKLMLALLKPKFFIPVHGEARHLKKHAELAEKMGIKNKNIMVIKTGDMVEITRKEMKLGQKIQSGNILVDGLGVGDVGNIVLRDRKHLSEDGLIIAVVTIDRSSGTVLSGPDIISRGFVYVRENEDLMVDSRAAVQAALEKCFANNVREWSAIKSAIKDELSKFIYSEIKRRPMILPIIMEVRNS</sequence>
<feature type="binding site" evidence="13">
    <location>
        <position position="49"/>
    </location>
    <ligand>
        <name>Ca(2+)</name>
        <dbReference type="ChEBI" id="CHEBI:29108"/>
    </ligand>
</feature>
<dbReference type="InterPro" id="IPR036866">
    <property type="entry name" value="RibonucZ/Hydroxyglut_hydro"/>
</dbReference>
<feature type="active site" description="Proton acceptor" evidence="11">
    <location>
        <position position="368"/>
    </location>
</feature>
<feature type="binding site" evidence="13">
    <location>
        <position position="141"/>
    </location>
    <ligand>
        <name>Zn(2+)</name>
        <dbReference type="ChEBI" id="CHEBI:29105"/>
        <label>1</label>
        <note>catalytic</note>
    </ligand>
</feature>
<comment type="cofactor">
    <cofactor evidence="13">
        <name>Zn(2+)</name>
        <dbReference type="ChEBI" id="CHEBI:29105"/>
    </cofactor>
    <text evidence="13">Binds 2 Zn(2+) ions per subunit. It is not clear if Zn(2+) or Mg(2+) is physiologically important.</text>
</comment>
<comment type="subunit">
    <text evidence="10">Homodimer, may be a subunit of the RNA degradosome.</text>
</comment>
<dbReference type="Pfam" id="PF00753">
    <property type="entry name" value="Lactamase_B"/>
    <property type="match status" value="1"/>
</dbReference>
<keyword evidence="4 13" id="KW-0479">Metal-binding</keyword>
<protein>
    <recommendedName>
        <fullName evidence="10">Ribonuclease J</fullName>
        <shortName evidence="10">RNase J</shortName>
        <ecNumber evidence="10">3.1.-.-</ecNumber>
    </recommendedName>
</protein>
<dbReference type="Gene3D" id="3.60.15.10">
    <property type="entry name" value="Ribonuclease Z/Hydroxyacylglutathione hydrolase-like"/>
    <property type="match status" value="1"/>
</dbReference>
<comment type="subcellular location">
    <subcellularLocation>
        <location evidence="1 10">Cytoplasm</location>
    </subcellularLocation>
</comment>
<feature type="binding site" evidence="13">
    <location>
        <position position="390"/>
    </location>
    <ligand>
        <name>Zn(2+)</name>
        <dbReference type="ChEBI" id="CHEBI:29105"/>
        <label>2</label>
        <note>catalytic</note>
    </ligand>
</feature>
<dbReference type="HAMAP" id="MF_01491">
    <property type="entry name" value="RNase_J_bact"/>
    <property type="match status" value="1"/>
</dbReference>
<evidence type="ECO:0000256" key="10">
    <source>
        <dbReference type="HAMAP-Rule" id="MF_01491"/>
    </source>
</evidence>
<dbReference type="Gene3D" id="3.40.50.10710">
    <property type="entry name" value="Metallo-hydrolase/oxidoreductase"/>
    <property type="match status" value="1"/>
</dbReference>
<evidence type="ECO:0000256" key="12">
    <source>
        <dbReference type="PIRSR" id="PIRSR004803-2"/>
    </source>
</evidence>
<feature type="binding site" evidence="13">
    <location>
        <position position="51"/>
    </location>
    <ligand>
        <name>Ca(2+)</name>
        <dbReference type="ChEBI" id="CHEBI:29108"/>
    </ligand>
</feature>
<feature type="binding site" evidence="13">
    <location>
        <position position="74"/>
    </location>
    <ligand>
        <name>Zn(2+)</name>
        <dbReference type="ChEBI" id="CHEBI:29105"/>
        <label>1</label>
        <note>catalytic</note>
    </ligand>
</feature>
<dbReference type="Gene3D" id="3.10.20.580">
    <property type="match status" value="1"/>
</dbReference>
<keyword evidence="10" id="KW-0698">rRNA processing</keyword>
<dbReference type="Pfam" id="PF22505">
    <property type="entry name" value="RNase_J_b_CASP"/>
    <property type="match status" value="1"/>
</dbReference>
<comment type="similarity">
    <text evidence="10">Belongs to the metallo-beta-lactamase superfamily. RNA-metabolizing metallo-beta-lactamase-like family. Bacterial RNase J subfamily.</text>
</comment>
<evidence type="ECO:0000256" key="8">
    <source>
        <dbReference type="ARBA" id="ARBA00022839"/>
    </source>
</evidence>
<dbReference type="PIRSF" id="PIRSF004803">
    <property type="entry name" value="RnjA"/>
    <property type="match status" value="1"/>
</dbReference>
<keyword evidence="16" id="KW-1185">Reference proteome</keyword>
<keyword evidence="2 10" id="KW-0963">Cytoplasm</keyword>
<dbReference type="InterPro" id="IPR001279">
    <property type="entry name" value="Metallo-B-lactamas"/>
</dbReference>
<evidence type="ECO:0000256" key="6">
    <source>
        <dbReference type="ARBA" id="ARBA00022801"/>
    </source>
</evidence>
<dbReference type="PANTHER" id="PTHR43694:SF1">
    <property type="entry name" value="RIBONUCLEASE J"/>
    <property type="match status" value="1"/>
</dbReference>
<keyword evidence="6 10" id="KW-0378">Hydrolase</keyword>
<evidence type="ECO:0000256" key="3">
    <source>
        <dbReference type="ARBA" id="ARBA00022722"/>
    </source>
</evidence>
<feature type="binding site" evidence="13">
    <location>
        <position position="79"/>
    </location>
    <ligand>
        <name>Zn(2+)</name>
        <dbReference type="ChEBI" id="CHEBI:29105"/>
        <label>2</label>
        <note>catalytic</note>
    </ligand>
</feature>
<evidence type="ECO:0000256" key="4">
    <source>
        <dbReference type="ARBA" id="ARBA00022723"/>
    </source>
</evidence>
<dbReference type="FunFam" id="3.10.20.580:FF:000001">
    <property type="entry name" value="Ribonuclease J"/>
    <property type="match status" value="1"/>
</dbReference>
<evidence type="ECO:0000256" key="9">
    <source>
        <dbReference type="ARBA" id="ARBA00022884"/>
    </source>
</evidence>
<dbReference type="GO" id="GO:0006364">
    <property type="term" value="P:rRNA processing"/>
    <property type="evidence" value="ECO:0007669"/>
    <property type="project" value="UniProtKB-UniRule"/>
</dbReference>
<dbReference type="InterPro" id="IPR001587">
    <property type="entry name" value="RNase_J_CS"/>
</dbReference>
<feature type="domain" description="Metallo-beta-lactamase" evidence="14">
    <location>
        <begin position="21"/>
        <end position="204"/>
    </location>
</feature>
<dbReference type="CDD" id="cd07714">
    <property type="entry name" value="RNaseJ_MBL-fold"/>
    <property type="match status" value="1"/>
</dbReference>
<name>A0A1M6D6P7_9FIRM</name>
<dbReference type="GO" id="GO:0005737">
    <property type="term" value="C:cytoplasm"/>
    <property type="evidence" value="ECO:0007669"/>
    <property type="project" value="UniProtKB-SubCell"/>
</dbReference>
<dbReference type="Pfam" id="PF07521">
    <property type="entry name" value="RMMBL"/>
    <property type="match status" value="1"/>
</dbReference>
<dbReference type="InterPro" id="IPR030854">
    <property type="entry name" value="RNase_J_bac"/>
</dbReference>
<evidence type="ECO:0000256" key="11">
    <source>
        <dbReference type="PIRSR" id="PIRSR004803-1"/>
    </source>
</evidence>
<keyword evidence="5 10" id="KW-0255">Endonuclease</keyword>
<evidence type="ECO:0000256" key="7">
    <source>
        <dbReference type="ARBA" id="ARBA00022833"/>
    </source>
</evidence>
<dbReference type="OrthoDB" id="9758375at2"/>
<dbReference type="PANTHER" id="PTHR43694">
    <property type="entry name" value="RIBONUCLEASE J"/>
    <property type="match status" value="1"/>
</dbReference>
<evidence type="ECO:0000259" key="14">
    <source>
        <dbReference type="SMART" id="SM00849"/>
    </source>
</evidence>
<feature type="binding site" evidence="13">
    <location>
        <position position="78"/>
    </location>
    <ligand>
        <name>Zn(2+)</name>
        <dbReference type="ChEBI" id="CHEBI:29105"/>
        <label>2</label>
        <note>catalytic</note>
    </ligand>
</feature>
<evidence type="ECO:0000313" key="15">
    <source>
        <dbReference type="EMBL" id="SHI68824.1"/>
    </source>
</evidence>
<keyword evidence="8 10" id="KW-0269">Exonuclease</keyword>
<comment type="function">
    <text evidence="10">An RNase that has 5'-3' exonuclease and possibly endonuclease activity. Involved in maturation of rRNA and in some organisms also mRNA maturation and/or decay.</text>
</comment>
<dbReference type="InterPro" id="IPR055132">
    <property type="entry name" value="RNase_J_b_CASP"/>
</dbReference>
<keyword evidence="13" id="KW-0106">Calcium</keyword>
<evidence type="ECO:0000256" key="1">
    <source>
        <dbReference type="ARBA" id="ARBA00004496"/>
    </source>
</evidence>
<dbReference type="SUPFAM" id="SSF56281">
    <property type="entry name" value="Metallo-hydrolase/oxidoreductase"/>
    <property type="match status" value="1"/>
</dbReference>
<keyword evidence="7 13" id="KW-0862">Zinc</keyword>
<dbReference type="InterPro" id="IPR004613">
    <property type="entry name" value="RNase_J"/>
</dbReference>
<gene>
    <name evidence="10" type="primary">rnj</name>
    <name evidence="15" type="ORF">SAMN02745751_00799</name>
</gene>
<keyword evidence="3 10" id="KW-0540">Nuclease</keyword>
<dbReference type="Proteomes" id="UP000184052">
    <property type="component" value="Unassembled WGS sequence"/>
</dbReference>
<dbReference type="SMART" id="SM00849">
    <property type="entry name" value="Lactamase_B"/>
    <property type="match status" value="1"/>
</dbReference>
<reference evidence="15 16" key="1">
    <citation type="submission" date="2016-11" db="EMBL/GenBank/DDBJ databases">
        <authorList>
            <person name="Jaros S."/>
            <person name="Januszkiewicz K."/>
            <person name="Wedrychowicz H."/>
        </authorList>
    </citation>
    <scope>NUCLEOTIDE SEQUENCE [LARGE SCALE GENOMIC DNA]</scope>
    <source>
        <strain evidence="15 16">DSM 17477</strain>
    </source>
</reference>
<feature type="binding site" evidence="12">
    <location>
        <begin position="232"/>
        <end position="234"/>
    </location>
    <ligand>
        <name>substrate</name>
    </ligand>
</feature>
<evidence type="ECO:0000313" key="16">
    <source>
        <dbReference type="Proteomes" id="UP000184052"/>
    </source>
</evidence>
<proteinExistence type="inferred from homology"/>
<dbReference type="RefSeq" id="WP_073047521.1">
    <property type="nucleotide sequence ID" value="NZ_FQZL01000006.1"/>
</dbReference>